<dbReference type="Pfam" id="PF12937">
    <property type="entry name" value="F-box-like"/>
    <property type="match status" value="1"/>
</dbReference>
<organism evidence="3 4">
    <name type="scientific">Urochloa decumbens</name>
    <dbReference type="NCBI Taxonomy" id="240449"/>
    <lineage>
        <taxon>Eukaryota</taxon>
        <taxon>Viridiplantae</taxon>
        <taxon>Streptophyta</taxon>
        <taxon>Embryophyta</taxon>
        <taxon>Tracheophyta</taxon>
        <taxon>Spermatophyta</taxon>
        <taxon>Magnoliopsida</taxon>
        <taxon>Liliopsida</taxon>
        <taxon>Poales</taxon>
        <taxon>Poaceae</taxon>
        <taxon>PACMAD clade</taxon>
        <taxon>Panicoideae</taxon>
        <taxon>Panicodae</taxon>
        <taxon>Paniceae</taxon>
        <taxon>Melinidinae</taxon>
        <taxon>Urochloa</taxon>
    </lineage>
</organism>
<feature type="compositionally biased region" description="Polar residues" evidence="1">
    <location>
        <begin position="327"/>
        <end position="337"/>
    </location>
</feature>
<gene>
    <name evidence="3" type="ORF">URODEC1_LOCUS32885</name>
</gene>
<dbReference type="InterPro" id="IPR036047">
    <property type="entry name" value="F-box-like_dom_sf"/>
</dbReference>
<feature type="region of interest" description="Disordered" evidence="1">
    <location>
        <begin position="317"/>
        <end position="370"/>
    </location>
</feature>
<dbReference type="SUPFAM" id="SSF81383">
    <property type="entry name" value="F-box domain"/>
    <property type="match status" value="1"/>
</dbReference>
<proteinExistence type="predicted"/>
<sequence>MATTVLHKSCKAEDVVHRLGQVMHAAFLHAGFVPYGPNPPSGHLFKQSCGASGTSICLSRLYTAPQLAHRKDAEAAVLMLCTAQGSGDNDDDIALVIFLTADHDPWSSYREILDAATLEPLISLTEAERSRIRASLGNVLCWGFLHELCRRNGLPLSGFASLPDFAKVEILKRLRSGEDLASVECTCRDLRRVVAACDGELWRHMASHEAPANTVPMDYEHIVRYVDWKAMYDDLLGRWIDHDEYEALRRCASRCEWRPFVPVDVKSFEGLLRWKEEYLRARNRLWAGSRVPFRWTTLLSAPKVSWRLRDLHHPQRLEPQDDDETRTSTSSRRNMQNVPRKDYSNKRDHRRHGTAGAIHSPSSRNRWKHR</sequence>
<dbReference type="EMBL" id="OZ075126">
    <property type="protein sequence ID" value="CAL4941109.1"/>
    <property type="molecule type" value="Genomic_DNA"/>
</dbReference>
<dbReference type="AlphaFoldDB" id="A0ABC8YDZ4"/>
<evidence type="ECO:0000256" key="1">
    <source>
        <dbReference type="SAM" id="MobiDB-lite"/>
    </source>
</evidence>
<feature type="domain" description="F-box" evidence="2">
    <location>
        <begin position="159"/>
        <end position="205"/>
    </location>
</feature>
<protein>
    <recommendedName>
        <fullName evidence="2">F-box domain-containing protein</fullName>
    </recommendedName>
</protein>
<keyword evidence="4" id="KW-1185">Reference proteome</keyword>
<evidence type="ECO:0000313" key="4">
    <source>
        <dbReference type="Proteomes" id="UP001497457"/>
    </source>
</evidence>
<accession>A0ABC8YDZ4</accession>
<evidence type="ECO:0000259" key="2">
    <source>
        <dbReference type="Pfam" id="PF12937"/>
    </source>
</evidence>
<dbReference type="PANTHER" id="PTHR34791">
    <property type="entry name" value="OS02G0272100 PROTEIN"/>
    <property type="match status" value="1"/>
</dbReference>
<dbReference type="InterPro" id="IPR001810">
    <property type="entry name" value="F-box_dom"/>
</dbReference>
<reference evidence="4" key="1">
    <citation type="submission" date="2024-06" db="EMBL/GenBank/DDBJ databases">
        <authorList>
            <person name="Ryan C."/>
        </authorList>
    </citation>
    <scope>NUCLEOTIDE SEQUENCE [LARGE SCALE GENOMIC DNA]</scope>
</reference>
<dbReference type="PANTHER" id="PTHR34791:SF4">
    <property type="entry name" value="F-BOX DOMAIN CONTAINING PROTEIN"/>
    <property type="match status" value="1"/>
</dbReference>
<dbReference type="Proteomes" id="UP001497457">
    <property type="component" value="Chromosome 16b"/>
</dbReference>
<reference evidence="3 4" key="2">
    <citation type="submission" date="2024-10" db="EMBL/GenBank/DDBJ databases">
        <authorList>
            <person name="Ryan C."/>
        </authorList>
    </citation>
    <scope>NUCLEOTIDE SEQUENCE [LARGE SCALE GENOMIC DNA]</scope>
</reference>
<evidence type="ECO:0000313" key="3">
    <source>
        <dbReference type="EMBL" id="CAL4941109.1"/>
    </source>
</evidence>
<name>A0ABC8YDZ4_9POAL</name>